<gene>
    <name evidence="1" type="ORF">T459_15860</name>
</gene>
<proteinExistence type="predicted"/>
<dbReference type="PANTHER" id="PTHR15140:SF52">
    <property type="entry name" value="LATE BLIGHT RESISTANCE PROTEIN HOMOLOG R1A-4"/>
    <property type="match status" value="1"/>
</dbReference>
<evidence type="ECO:0000313" key="2">
    <source>
        <dbReference type="Proteomes" id="UP000222542"/>
    </source>
</evidence>
<sequence length="162" mass="18661">MRTVIQEEEWNMGEEDTFVNLKYLELFQVTLAKWEFAEESFPVFEKLVLSTCLKLEEIPSIFGDIYSLKGIKLTESPQLEDSALGIKQYVEDMMGEDKLQILGPNNIPLSKTGGTFKSIKYRIGELNDEKSITICYSIRNEATFTRIHIMETITLEGLRHEV</sequence>
<accession>A0A2G2Z724</accession>
<dbReference type="PANTHER" id="PTHR15140">
    <property type="entry name" value="TUBULIN-SPECIFIC CHAPERONE E"/>
    <property type="match status" value="1"/>
</dbReference>
<reference evidence="1 2" key="1">
    <citation type="journal article" date="2014" name="Nat. Genet.">
        <title>Genome sequence of the hot pepper provides insights into the evolution of pungency in Capsicum species.</title>
        <authorList>
            <person name="Kim S."/>
            <person name="Park M."/>
            <person name="Yeom S.I."/>
            <person name="Kim Y.M."/>
            <person name="Lee J.M."/>
            <person name="Lee H.A."/>
            <person name="Seo E."/>
            <person name="Choi J."/>
            <person name="Cheong K."/>
            <person name="Kim K.T."/>
            <person name="Jung K."/>
            <person name="Lee G.W."/>
            <person name="Oh S.K."/>
            <person name="Bae C."/>
            <person name="Kim S.B."/>
            <person name="Lee H.Y."/>
            <person name="Kim S.Y."/>
            <person name="Kim M.S."/>
            <person name="Kang B.C."/>
            <person name="Jo Y.D."/>
            <person name="Yang H.B."/>
            <person name="Jeong H.J."/>
            <person name="Kang W.H."/>
            <person name="Kwon J.K."/>
            <person name="Shin C."/>
            <person name="Lim J.Y."/>
            <person name="Park J.H."/>
            <person name="Huh J.H."/>
            <person name="Kim J.S."/>
            <person name="Kim B.D."/>
            <person name="Cohen O."/>
            <person name="Paran I."/>
            <person name="Suh M.C."/>
            <person name="Lee S.B."/>
            <person name="Kim Y.K."/>
            <person name="Shin Y."/>
            <person name="Noh S.J."/>
            <person name="Park J."/>
            <person name="Seo Y.S."/>
            <person name="Kwon S.Y."/>
            <person name="Kim H.A."/>
            <person name="Park J.M."/>
            <person name="Kim H.J."/>
            <person name="Choi S.B."/>
            <person name="Bosland P.W."/>
            <person name="Reeves G."/>
            <person name="Jo S.H."/>
            <person name="Lee B.W."/>
            <person name="Cho H.T."/>
            <person name="Choi H.S."/>
            <person name="Lee M.S."/>
            <person name="Yu Y."/>
            <person name="Do Choi Y."/>
            <person name="Park B.S."/>
            <person name="van Deynze A."/>
            <person name="Ashrafi H."/>
            <person name="Hill T."/>
            <person name="Kim W.T."/>
            <person name="Pai H.S."/>
            <person name="Ahn H.K."/>
            <person name="Yeam I."/>
            <person name="Giovannoni J.J."/>
            <person name="Rose J.K."/>
            <person name="Sorensen I."/>
            <person name="Lee S.J."/>
            <person name="Kim R.W."/>
            <person name="Choi I.Y."/>
            <person name="Choi B.S."/>
            <person name="Lim J.S."/>
            <person name="Lee Y.H."/>
            <person name="Choi D."/>
        </authorList>
    </citation>
    <scope>NUCLEOTIDE SEQUENCE [LARGE SCALE GENOMIC DNA]</scope>
    <source>
        <strain evidence="2">cv. CM334</strain>
    </source>
</reference>
<dbReference type="AlphaFoldDB" id="A0A2G2Z724"/>
<comment type="caution">
    <text evidence="1">The sequence shown here is derived from an EMBL/GenBank/DDBJ whole genome shotgun (WGS) entry which is preliminary data.</text>
</comment>
<organism evidence="1 2">
    <name type="scientific">Capsicum annuum</name>
    <name type="common">Capsicum pepper</name>
    <dbReference type="NCBI Taxonomy" id="4072"/>
    <lineage>
        <taxon>Eukaryota</taxon>
        <taxon>Viridiplantae</taxon>
        <taxon>Streptophyta</taxon>
        <taxon>Embryophyta</taxon>
        <taxon>Tracheophyta</taxon>
        <taxon>Spermatophyta</taxon>
        <taxon>Magnoliopsida</taxon>
        <taxon>eudicotyledons</taxon>
        <taxon>Gunneridae</taxon>
        <taxon>Pentapetalae</taxon>
        <taxon>asterids</taxon>
        <taxon>lamiids</taxon>
        <taxon>Solanales</taxon>
        <taxon>Solanaceae</taxon>
        <taxon>Solanoideae</taxon>
        <taxon>Capsiceae</taxon>
        <taxon>Capsicum</taxon>
    </lineage>
</organism>
<reference evidence="1 2" key="2">
    <citation type="journal article" date="2017" name="Genome Biol.">
        <title>New reference genome sequences of hot pepper reveal the massive evolution of plant disease-resistance genes by retroduplication.</title>
        <authorList>
            <person name="Kim S."/>
            <person name="Park J."/>
            <person name="Yeom S.I."/>
            <person name="Kim Y.M."/>
            <person name="Seo E."/>
            <person name="Kim K.T."/>
            <person name="Kim M.S."/>
            <person name="Lee J.M."/>
            <person name="Cheong K."/>
            <person name="Shin H.S."/>
            <person name="Kim S.B."/>
            <person name="Han K."/>
            <person name="Lee J."/>
            <person name="Park M."/>
            <person name="Lee H.A."/>
            <person name="Lee H.Y."/>
            <person name="Lee Y."/>
            <person name="Oh S."/>
            <person name="Lee J.H."/>
            <person name="Choi E."/>
            <person name="Choi E."/>
            <person name="Lee S.E."/>
            <person name="Jeon J."/>
            <person name="Kim H."/>
            <person name="Choi G."/>
            <person name="Song H."/>
            <person name="Lee J."/>
            <person name="Lee S.C."/>
            <person name="Kwon J.K."/>
            <person name="Lee H.Y."/>
            <person name="Koo N."/>
            <person name="Hong Y."/>
            <person name="Kim R.W."/>
            <person name="Kang W.H."/>
            <person name="Huh J.H."/>
            <person name="Kang B.C."/>
            <person name="Yang T.J."/>
            <person name="Lee Y.H."/>
            <person name="Bennetzen J.L."/>
            <person name="Choi D."/>
        </authorList>
    </citation>
    <scope>NUCLEOTIDE SEQUENCE [LARGE SCALE GENOMIC DNA]</scope>
    <source>
        <strain evidence="2">cv. CM334</strain>
    </source>
</reference>
<dbReference type="EMBL" id="AYRZ02000006">
    <property type="protein sequence ID" value="PHT77808.1"/>
    <property type="molecule type" value="Genomic_DNA"/>
</dbReference>
<name>A0A2G2Z724_CAPAN</name>
<protein>
    <submittedName>
        <fullName evidence="1">Uncharacterized protein</fullName>
    </submittedName>
</protein>
<dbReference type="Proteomes" id="UP000222542">
    <property type="component" value="Unassembled WGS sequence"/>
</dbReference>
<evidence type="ECO:0000313" key="1">
    <source>
        <dbReference type="EMBL" id="PHT77808.1"/>
    </source>
</evidence>
<dbReference type="Gramene" id="PHT77808">
    <property type="protein sequence ID" value="PHT77808"/>
    <property type="gene ID" value="T459_15860"/>
</dbReference>
<keyword evidence="2" id="KW-1185">Reference proteome</keyword>